<evidence type="ECO:0000313" key="2">
    <source>
        <dbReference type="Proteomes" id="UP000295023"/>
    </source>
</evidence>
<protein>
    <submittedName>
        <fullName evidence="1">Uncharacterized protein</fullName>
    </submittedName>
</protein>
<name>A0A4V2WLQ1_9PROT</name>
<dbReference type="Proteomes" id="UP000295023">
    <property type="component" value="Unassembled WGS sequence"/>
</dbReference>
<reference evidence="1 2" key="1">
    <citation type="submission" date="2019-03" db="EMBL/GenBank/DDBJ databases">
        <title>Paracraurococcus aquatilis NE82 genome sequence.</title>
        <authorList>
            <person name="Zhao Y."/>
            <person name="Du Z."/>
        </authorList>
    </citation>
    <scope>NUCLEOTIDE SEQUENCE [LARGE SCALE GENOMIC DNA]</scope>
    <source>
        <strain evidence="1 2">NE82</strain>
    </source>
</reference>
<gene>
    <name evidence="1" type="ORF">EXY23_08340</name>
</gene>
<organism evidence="1 2">
    <name type="scientific">Roseicella aquatilis</name>
    <dbReference type="NCBI Taxonomy" id="2527868"/>
    <lineage>
        <taxon>Bacteria</taxon>
        <taxon>Pseudomonadati</taxon>
        <taxon>Pseudomonadota</taxon>
        <taxon>Alphaproteobacteria</taxon>
        <taxon>Acetobacterales</taxon>
        <taxon>Roseomonadaceae</taxon>
        <taxon>Roseicella</taxon>
    </lineage>
</organism>
<sequence length="364" mass="39064">MMKPLPQFWKAFDALPGAATDRRDWAARLGAEFPLAQRFLRATGRRATAIDCPSPGDDGCPRAVIKSAGGALRAVCRSATGRCDPLDLQAEDTDILQVDFLRLRQALAAALEVQAAAVPSRSSRVVRLGEHAIAAGVAAPVILLVPGPMDDIQLDELRDGGLGGEPAVLLVPTAGSLPSPMRVRLASLGHLVLNLSDVTGADGRGNLLLVQPVELLLHDIRAGLQARIDAAQAGPSVSMPAGAQWAEVTFVLISDEVLNVTCRGQTQRLEPDRVGMKDGRTGKPTEAWAFLQVLARAGGVLGPLGRDIVEEQKKKKQALSRQLVRAFGISDDPLRWSKRDRAYQTAFLIRDERPKTVRMAAGRR</sequence>
<proteinExistence type="predicted"/>
<dbReference type="AlphaFoldDB" id="A0A4V2WLQ1"/>
<dbReference type="EMBL" id="SKBM01000006">
    <property type="protein sequence ID" value="TCZ63977.1"/>
    <property type="molecule type" value="Genomic_DNA"/>
</dbReference>
<keyword evidence="2" id="KW-1185">Reference proteome</keyword>
<comment type="caution">
    <text evidence="1">The sequence shown here is derived from an EMBL/GenBank/DDBJ whole genome shotgun (WGS) entry which is preliminary data.</text>
</comment>
<accession>A0A4V2WLQ1</accession>
<dbReference type="RefSeq" id="WP_132286912.1">
    <property type="nucleotide sequence ID" value="NZ_SKBM01000006.1"/>
</dbReference>
<dbReference type="OrthoDB" id="289385at2"/>
<evidence type="ECO:0000313" key="1">
    <source>
        <dbReference type="EMBL" id="TCZ63977.1"/>
    </source>
</evidence>